<organism evidence="1 2">
    <name type="scientific">Corynespora cassiicola Philippines</name>
    <dbReference type="NCBI Taxonomy" id="1448308"/>
    <lineage>
        <taxon>Eukaryota</taxon>
        <taxon>Fungi</taxon>
        <taxon>Dikarya</taxon>
        <taxon>Ascomycota</taxon>
        <taxon>Pezizomycotina</taxon>
        <taxon>Dothideomycetes</taxon>
        <taxon>Pleosporomycetidae</taxon>
        <taxon>Pleosporales</taxon>
        <taxon>Corynesporascaceae</taxon>
        <taxon>Corynespora</taxon>
    </lineage>
</organism>
<dbReference type="AlphaFoldDB" id="A0A2T2P6X4"/>
<dbReference type="Proteomes" id="UP000240883">
    <property type="component" value="Unassembled WGS sequence"/>
</dbReference>
<evidence type="ECO:0000313" key="1">
    <source>
        <dbReference type="EMBL" id="PSN73440.1"/>
    </source>
</evidence>
<accession>A0A2T2P6X4</accession>
<protein>
    <submittedName>
        <fullName evidence="1">Uncharacterized protein</fullName>
    </submittedName>
</protein>
<proteinExistence type="predicted"/>
<gene>
    <name evidence="1" type="ORF">BS50DRAFT_187109</name>
</gene>
<dbReference type="EMBL" id="KZ678129">
    <property type="protein sequence ID" value="PSN73440.1"/>
    <property type="molecule type" value="Genomic_DNA"/>
</dbReference>
<keyword evidence="2" id="KW-1185">Reference proteome</keyword>
<name>A0A2T2P6X4_CORCC</name>
<sequence length="96" mass="10857">MFPFVCLLPYVTAWNKAHPTFTRCWATRGPHRARASLIFHAGTPNTSPEYSLSASGHGPWTSLSSSPRFRCIQFVAGLHFERGTIVRRRMSVSVRH</sequence>
<reference evidence="1 2" key="1">
    <citation type="journal article" date="2018" name="Front. Microbiol.">
        <title>Genome-Wide Analysis of Corynespora cassiicola Leaf Fall Disease Putative Effectors.</title>
        <authorList>
            <person name="Lopez D."/>
            <person name="Ribeiro S."/>
            <person name="Label P."/>
            <person name="Fumanal B."/>
            <person name="Venisse J.S."/>
            <person name="Kohler A."/>
            <person name="de Oliveira R.R."/>
            <person name="Labutti K."/>
            <person name="Lipzen A."/>
            <person name="Lail K."/>
            <person name="Bauer D."/>
            <person name="Ohm R.A."/>
            <person name="Barry K.W."/>
            <person name="Spatafora J."/>
            <person name="Grigoriev I.V."/>
            <person name="Martin F.M."/>
            <person name="Pujade-Renaud V."/>
        </authorList>
    </citation>
    <scope>NUCLEOTIDE SEQUENCE [LARGE SCALE GENOMIC DNA]</scope>
    <source>
        <strain evidence="1 2">Philippines</strain>
    </source>
</reference>
<evidence type="ECO:0000313" key="2">
    <source>
        <dbReference type="Proteomes" id="UP000240883"/>
    </source>
</evidence>